<evidence type="ECO:0000313" key="3">
    <source>
        <dbReference type="Proteomes" id="UP001589810"/>
    </source>
</evidence>
<dbReference type="EMBL" id="JBHLUD010000001">
    <property type="protein sequence ID" value="MFC0540379.1"/>
    <property type="molecule type" value="Genomic_DNA"/>
</dbReference>
<evidence type="ECO:0000313" key="2">
    <source>
        <dbReference type="EMBL" id="MFC0540379.1"/>
    </source>
</evidence>
<dbReference type="NCBIfam" id="NF005126">
    <property type="entry name" value="PRK06563.1"/>
    <property type="match status" value="1"/>
</dbReference>
<reference evidence="2 3" key="1">
    <citation type="submission" date="2024-09" db="EMBL/GenBank/DDBJ databases">
        <authorList>
            <person name="Sun Q."/>
            <person name="Mori K."/>
        </authorList>
    </citation>
    <scope>NUCLEOTIDE SEQUENCE [LARGE SCALE GENOMIC DNA]</scope>
    <source>
        <strain evidence="2 3">TBRC 1432</strain>
    </source>
</reference>
<name>A0ABV6MJC4_9PSEU</name>
<evidence type="ECO:0000256" key="1">
    <source>
        <dbReference type="ARBA" id="ARBA00005254"/>
    </source>
</evidence>
<dbReference type="PANTHER" id="PTHR43802:SF1">
    <property type="entry name" value="IP11341P-RELATED"/>
    <property type="match status" value="1"/>
</dbReference>
<accession>A0ABV6MJC4</accession>
<gene>
    <name evidence="2" type="ORF">ACFFH7_02750</name>
</gene>
<dbReference type="Gene3D" id="3.90.226.10">
    <property type="entry name" value="2-enoyl-CoA Hydratase, Chain A, domain 1"/>
    <property type="match status" value="1"/>
</dbReference>
<dbReference type="InterPro" id="IPR014748">
    <property type="entry name" value="Enoyl-CoA_hydra_C"/>
</dbReference>
<keyword evidence="3" id="KW-1185">Reference proteome</keyword>
<dbReference type="SUPFAM" id="SSF52096">
    <property type="entry name" value="ClpP/crotonase"/>
    <property type="match status" value="1"/>
</dbReference>
<sequence length="256" mass="27043">MSVTVERREHLMLIGLDRAAKRNSFTTDMLAELAAAYGELERDPDAWVGVLFAHGDHFTAGLDLAQVAPTLTGGGLPLAEGSVDPWGVSGPVRTKPVVAAAQGWCLTLGIELLLASDVRVAAEGTRFAQIEIQRGIYPFGGATVRMPQVAGWGNAMRWLLTGDEFDAAEAYRIGLVQEVVPLGQQVDRAIELAGRIAAQAPLGVRATLASARASLDDPSGALSRLADDLQPLLASADAAEGVRSFVERRSAVFTGK</sequence>
<protein>
    <submittedName>
        <fullName evidence="2">Crotonase/enoyl-CoA hydratase family protein</fullName>
    </submittedName>
</protein>
<dbReference type="Gene3D" id="1.10.12.10">
    <property type="entry name" value="Lyase 2-enoyl-coa Hydratase, Chain A, domain 2"/>
    <property type="match status" value="1"/>
</dbReference>
<dbReference type="InterPro" id="IPR001753">
    <property type="entry name" value="Enoyl-CoA_hydra/iso"/>
</dbReference>
<dbReference type="InterPro" id="IPR029045">
    <property type="entry name" value="ClpP/crotonase-like_dom_sf"/>
</dbReference>
<comment type="similarity">
    <text evidence="1">Belongs to the enoyl-CoA hydratase/isomerase family.</text>
</comment>
<dbReference type="Proteomes" id="UP001589810">
    <property type="component" value="Unassembled WGS sequence"/>
</dbReference>
<organism evidence="2 3">
    <name type="scientific">Kutzneria chonburiensis</name>
    <dbReference type="NCBI Taxonomy" id="1483604"/>
    <lineage>
        <taxon>Bacteria</taxon>
        <taxon>Bacillati</taxon>
        <taxon>Actinomycetota</taxon>
        <taxon>Actinomycetes</taxon>
        <taxon>Pseudonocardiales</taxon>
        <taxon>Pseudonocardiaceae</taxon>
        <taxon>Kutzneria</taxon>
    </lineage>
</organism>
<dbReference type="CDD" id="cd06558">
    <property type="entry name" value="crotonase-like"/>
    <property type="match status" value="1"/>
</dbReference>
<proteinExistence type="inferred from homology"/>
<dbReference type="PANTHER" id="PTHR43802">
    <property type="entry name" value="ENOYL-COA HYDRATASE"/>
    <property type="match status" value="1"/>
</dbReference>
<comment type="caution">
    <text evidence="2">The sequence shown here is derived from an EMBL/GenBank/DDBJ whole genome shotgun (WGS) entry which is preliminary data.</text>
</comment>
<dbReference type="Pfam" id="PF00378">
    <property type="entry name" value="ECH_1"/>
    <property type="match status" value="1"/>
</dbReference>
<dbReference type="RefSeq" id="WP_273939154.1">
    <property type="nucleotide sequence ID" value="NZ_CP097263.1"/>
</dbReference>